<proteinExistence type="predicted"/>
<evidence type="ECO:0000313" key="3">
    <source>
        <dbReference type="Proteomes" id="UP001152622"/>
    </source>
</evidence>
<evidence type="ECO:0000256" key="1">
    <source>
        <dbReference type="SAM" id="MobiDB-lite"/>
    </source>
</evidence>
<feature type="compositionally biased region" description="Low complexity" evidence="1">
    <location>
        <begin position="11"/>
        <end position="22"/>
    </location>
</feature>
<keyword evidence="3" id="KW-1185">Reference proteome</keyword>
<dbReference type="AlphaFoldDB" id="A0A9Q1FMG9"/>
<organism evidence="2 3">
    <name type="scientific">Synaphobranchus kaupii</name>
    <name type="common">Kaup's arrowtooth eel</name>
    <dbReference type="NCBI Taxonomy" id="118154"/>
    <lineage>
        <taxon>Eukaryota</taxon>
        <taxon>Metazoa</taxon>
        <taxon>Chordata</taxon>
        <taxon>Craniata</taxon>
        <taxon>Vertebrata</taxon>
        <taxon>Euteleostomi</taxon>
        <taxon>Actinopterygii</taxon>
        <taxon>Neopterygii</taxon>
        <taxon>Teleostei</taxon>
        <taxon>Anguilliformes</taxon>
        <taxon>Synaphobranchidae</taxon>
        <taxon>Synaphobranchus</taxon>
    </lineage>
</organism>
<dbReference type="Proteomes" id="UP001152622">
    <property type="component" value="Chromosome 5"/>
</dbReference>
<evidence type="ECO:0000313" key="2">
    <source>
        <dbReference type="EMBL" id="KAJ8361370.1"/>
    </source>
</evidence>
<sequence>LIAFKDQGRNPAPLGPASGSPPGERRSVGWVQERRSGVRVMLFQNHAPPSPSSAGLGPTRYIANDYGEDSPFTGTPLTARMMSPCWMSPLSTAG</sequence>
<dbReference type="EMBL" id="JAINUF010000005">
    <property type="protein sequence ID" value="KAJ8361370.1"/>
    <property type="molecule type" value="Genomic_DNA"/>
</dbReference>
<comment type="caution">
    <text evidence="2">The sequence shown here is derived from an EMBL/GenBank/DDBJ whole genome shotgun (WGS) entry which is preliminary data.</text>
</comment>
<feature type="region of interest" description="Disordered" evidence="1">
    <location>
        <begin position="1"/>
        <end position="27"/>
    </location>
</feature>
<feature type="non-terminal residue" evidence="2">
    <location>
        <position position="94"/>
    </location>
</feature>
<accession>A0A9Q1FMG9</accession>
<protein>
    <submittedName>
        <fullName evidence="2">Uncharacterized protein</fullName>
    </submittedName>
</protein>
<name>A0A9Q1FMG9_SYNKA</name>
<gene>
    <name evidence="2" type="ORF">SKAU_G00178950</name>
</gene>
<reference evidence="2" key="1">
    <citation type="journal article" date="2023" name="Science">
        <title>Genome structures resolve the early diversification of teleost fishes.</title>
        <authorList>
            <person name="Parey E."/>
            <person name="Louis A."/>
            <person name="Montfort J."/>
            <person name="Bouchez O."/>
            <person name="Roques C."/>
            <person name="Iampietro C."/>
            <person name="Lluch J."/>
            <person name="Castinel A."/>
            <person name="Donnadieu C."/>
            <person name="Desvignes T."/>
            <person name="Floi Bucao C."/>
            <person name="Jouanno E."/>
            <person name="Wen M."/>
            <person name="Mejri S."/>
            <person name="Dirks R."/>
            <person name="Jansen H."/>
            <person name="Henkel C."/>
            <person name="Chen W.J."/>
            <person name="Zahm M."/>
            <person name="Cabau C."/>
            <person name="Klopp C."/>
            <person name="Thompson A.W."/>
            <person name="Robinson-Rechavi M."/>
            <person name="Braasch I."/>
            <person name="Lecointre G."/>
            <person name="Bobe J."/>
            <person name="Postlethwait J.H."/>
            <person name="Berthelot C."/>
            <person name="Roest Crollius H."/>
            <person name="Guiguen Y."/>
        </authorList>
    </citation>
    <scope>NUCLEOTIDE SEQUENCE</scope>
    <source>
        <strain evidence="2">WJC10195</strain>
    </source>
</reference>